<reference evidence="2 3" key="1">
    <citation type="journal article" date="2015" name="Stand. Genomic Sci.">
        <title>Genomic Encyclopedia of Bacterial and Archaeal Type Strains, Phase III: the genomes of soil and plant-associated and newly described type strains.</title>
        <authorList>
            <person name="Whitman W.B."/>
            <person name="Woyke T."/>
            <person name="Klenk H.P."/>
            <person name="Zhou Y."/>
            <person name="Lilburn T.G."/>
            <person name="Beck B.J."/>
            <person name="De Vos P."/>
            <person name="Vandamme P."/>
            <person name="Eisen J.A."/>
            <person name="Garrity G."/>
            <person name="Hugenholtz P."/>
            <person name="Kyrpides N.C."/>
        </authorList>
    </citation>
    <scope>NUCLEOTIDE SEQUENCE [LARGE SCALE GENOMIC DNA]</scope>
    <source>
        <strain evidence="2 3">CGMCC 1.2546</strain>
    </source>
</reference>
<dbReference type="Pfam" id="PF03050">
    <property type="entry name" value="DDE_Tnp_IS66"/>
    <property type="match status" value="1"/>
</dbReference>
<evidence type="ECO:0000259" key="1">
    <source>
        <dbReference type="Pfam" id="PF03050"/>
    </source>
</evidence>
<proteinExistence type="predicted"/>
<protein>
    <submittedName>
        <fullName evidence="2">Transposase IS66 family protein</fullName>
    </submittedName>
</protein>
<dbReference type="RefSeq" id="WP_407660224.1">
    <property type="nucleotide sequence ID" value="NZ_BSPF01000008.1"/>
</dbReference>
<dbReference type="InterPro" id="IPR004291">
    <property type="entry name" value="Transposase_IS66_central"/>
</dbReference>
<dbReference type="InterPro" id="IPR052344">
    <property type="entry name" value="Transposase-related"/>
</dbReference>
<keyword evidence="3" id="KW-1185">Reference proteome</keyword>
<accession>A0A562M9Y3</accession>
<feature type="domain" description="Transposase IS66 central" evidence="1">
    <location>
        <begin position="1"/>
        <end position="63"/>
    </location>
</feature>
<evidence type="ECO:0000313" key="2">
    <source>
        <dbReference type="EMBL" id="TWI16612.1"/>
    </source>
</evidence>
<dbReference type="PANTHER" id="PTHR33678">
    <property type="entry name" value="BLL1576 PROTEIN"/>
    <property type="match status" value="1"/>
</dbReference>
<dbReference type="Proteomes" id="UP000317122">
    <property type="component" value="Unassembled WGS sequence"/>
</dbReference>
<dbReference type="EMBL" id="VLKT01000123">
    <property type="protein sequence ID" value="TWI16612.1"/>
    <property type="molecule type" value="Genomic_DNA"/>
</dbReference>
<comment type="caution">
    <text evidence="2">The sequence shown here is derived from an EMBL/GenBank/DDBJ whole genome shotgun (WGS) entry which is preliminary data.</text>
</comment>
<gene>
    <name evidence="2" type="ORF">IQ26_07677</name>
</gene>
<dbReference type="AlphaFoldDB" id="A0A562M9Y3"/>
<organism evidence="2 3">
    <name type="scientific">Mesorhizobium tianshanense</name>
    <dbReference type="NCBI Taxonomy" id="39844"/>
    <lineage>
        <taxon>Bacteria</taxon>
        <taxon>Pseudomonadati</taxon>
        <taxon>Pseudomonadota</taxon>
        <taxon>Alphaproteobacteria</taxon>
        <taxon>Hyphomicrobiales</taxon>
        <taxon>Phyllobacteriaceae</taxon>
        <taxon>Mesorhizobium</taxon>
    </lineage>
</organism>
<dbReference type="PANTHER" id="PTHR33678:SF1">
    <property type="entry name" value="BLL1576 PROTEIN"/>
    <property type="match status" value="1"/>
</dbReference>
<evidence type="ECO:0000313" key="3">
    <source>
        <dbReference type="Proteomes" id="UP000317122"/>
    </source>
</evidence>
<name>A0A562M9Y3_9HYPH</name>
<sequence length="76" mass="8586">MRQEKSASVIADLEPWLREKFGLISQKTKLAEAVRYTLSRWKGLSRFLDDGRVEIDSNVVERSPTAVPSTGPSSRH</sequence>